<evidence type="ECO:0000313" key="1">
    <source>
        <dbReference type="EMBL" id="KAF5755941.1"/>
    </source>
</evidence>
<sequence length="146" mass="17019">MLLLSRQDFVRVHCSRSLISSNQRVLLIDELACSVHPIIFQSNDYGSSSIITFPFDHQNNDVSILTFEWIAVCLLELYIRVASFESNNYCFQDGFYTNNLDFVGLYVDADDDYKVLHIKRRCGVLGVYVYSREVDSWRNIPFITRE</sequence>
<reference evidence="1" key="2">
    <citation type="submission" date="2020-06" db="EMBL/GenBank/DDBJ databases">
        <title>Helianthus annuus Genome sequencing and assembly Release 2.</title>
        <authorList>
            <person name="Gouzy J."/>
            <person name="Langlade N."/>
            <person name="Munos S."/>
        </authorList>
    </citation>
    <scope>NUCLEOTIDE SEQUENCE</scope>
    <source>
        <tissue evidence="1">Leaves</tissue>
    </source>
</reference>
<organism evidence="1 2">
    <name type="scientific">Helianthus annuus</name>
    <name type="common">Common sunflower</name>
    <dbReference type="NCBI Taxonomy" id="4232"/>
    <lineage>
        <taxon>Eukaryota</taxon>
        <taxon>Viridiplantae</taxon>
        <taxon>Streptophyta</taxon>
        <taxon>Embryophyta</taxon>
        <taxon>Tracheophyta</taxon>
        <taxon>Spermatophyta</taxon>
        <taxon>Magnoliopsida</taxon>
        <taxon>eudicotyledons</taxon>
        <taxon>Gunneridae</taxon>
        <taxon>Pentapetalae</taxon>
        <taxon>asterids</taxon>
        <taxon>campanulids</taxon>
        <taxon>Asterales</taxon>
        <taxon>Asteraceae</taxon>
        <taxon>Asteroideae</taxon>
        <taxon>Heliantheae alliance</taxon>
        <taxon>Heliantheae</taxon>
        <taxon>Helianthus</taxon>
    </lineage>
</organism>
<gene>
    <name evidence="1" type="ORF">HanXRQr2_Chr17g0808691</name>
</gene>
<dbReference type="AlphaFoldDB" id="A0A9K3DII7"/>
<comment type="caution">
    <text evidence="1">The sequence shown here is derived from an EMBL/GenBank/DDBJ whole genome shotgun (WGS) entry which is preliminary data.</text>
</comment>
<reference evidence="1" key="1">
    <citation type="journal article" date="2017" name="Nature">
        <title>The sunflower genome provides insights into oil metabolism, flowering and Asterid evolution.</title>
        <authorList>
            <person name="Badouin H."/>
            <person name="Gouzy J."/>
            <person name="Grassa C.J."/>
            <person name="Murat F."/>
            <person name="Staton S.E."/>
            <person name="Cottret L."/>
            <person name="Lelandais-Briere C."/>
            <person name="Owens G.L."/>
            <person name="Carrere S."/>
            <person name="Mayjonade B."/>
            <person name="Legrand L."/>
            <person name="Gill N."/>
            <person name="Kane N.C."/>
            <person name="Bowers J.E."/>
            <person name="Hubner S."/>
            <person name="Bellec A."/>
            <person name="Berard A."/>
            <person name="Berges H."/>
            <person name="Blanchet N."/>
            <person name="Boniface M.C."/>
            <person name="Brunel D."/>
            <person name="Catrice O."/>
            <person name="Chaidir N."/>
            <person name="Claudel C."/>
            <person name="Donnadieu C."/>
            <person name="Faraut T."/>
            <person name="Fievet G."/>
            <person name="Helmstetter N."/>
            <person name="King M."/>
            <person name="Knapp S.J."/>
            <person name="Lai Z."/>
            <person name="Le Paslier M.C."/>
            <person name="Lippi Y."/>
            <person name="Lorenzon L."/>
            <person name="Mandel J.R."/>
            <person name="Marage G."/>
            <person name="Marchand G."/>
            <person name="Marquand E."/>
            <person name="Bret-Mestries E."/>
            <person name="Morien E."/>
            <person name="Nambeesan S."/>
            <person name="Nguyen T."/>
            <person name="Pegot-Espagnet P."/>
            <person name="Pouilly N."/>
            <person name="Raftis F."/>
            <person name="Sallet E."/>
            <person name="Schiex T."/>
            <person name="Thomas J."/>
            <person name="Vandecasteele C."/>
            <person name="Vares D."/>
            <person name="Vear F."/>
            <person name="Vautrin S."/>
            <person name="Crespi M."/>
            <person name="Mangin B."/>
            <person name="Burke J.M."/>
            <person name="Salse J."/>
            <person name="Munos S."/>
            <person name="Vincourt P."/>
            <person name="Rieseberg L.H."/>
            <person name="Langlade N.B."/>
        </authorList>
    </citation>
    <scope>NUCLEOTIDE SEQUENCE</scope>
    <source>
        <tissue evidence="1">Leaves</tissue>
    </source>
</reference>
<evidence type="ECO:0000313" key="2">
    <source>
        <dbReference type="Proteomes" id="UP000215914"/>
    </source>
</evidence>
<dbReference type="Proteomes" id="UP000215914">
    <property type="component" value="Unassembled WGS sequence"/>
</dbReference>
<accession>A0A9K3DII7</accession>
<name>A0A9K3DII7_HELAN</name>
<keyword evidence="2" id="KW-1185">Reference proteome</keyword>
<proteinExistence type="predicted"/>
<dbReference type="Gramene" id="mRNA:HanXRQr2_Chr17g0808691">
    <property type="protein sequence ID" value="CDS:HanXRQr2_Chr17g0808691.1"/>
    <property type="gene ID" value="HanXRQr2_Chr17g0808691"/>
</dbReference>
<protein>
    <submittedName>
        <fullName evidence="1">Uncharacterized protein</fullName>
    </submittedName>
</protein>
<dbReference type="EMBL" id="MNCJ02000332">
    <property type="protein sequence ID" value="KAF5755941.1"/>
    <property type="molecule type" value="Genomic_DNA"/>
</dbReference>